<dbReference type="Proteomes" id="UP000489190">
    <property type="component" value="Unassembled WGS sequence"/>
</dbReference>
<dbReference type="AlphaFoldDB" id="A0A6A7YAL3"/>
<dbReference type="EMBL" id="WIWJ01000040">
    <property type="protein sequence ID" value="MQT48904.1"/>
    <property type="molecule type" value="Genomic_DNA"/>
</dbReference>
<evidence type="ECO:0000313" key="4">
    <source>
        <dbReference type="Proteomes" id="UP000489190"/>
    </source>
</evidence>
<evidence type="ECO:0008006" key="5">
    <source>
        <dbReference type="Google" id="ProtNLM"/>
    </source>
</evidence>
<gene>
    <name evidence="2" type="ORF">GHO39_20765</name>
    <name evidence="1" type="ORF">GHO40_19565</name>
</gene>
<reference evidence="3 4" key="1">
    <citation type="submission" date="2019-10" db="EMBL/GenBank/DDBJ databases">
        <title>Evaluation of single-gene subtyping targets for Pseudomonas.</title>
        <authorList>
            <person name="Reichler S.J."/>
            <person name="Orsi R.H."/>
            <person name="Wiedmann M."/>
            <person name="Martin N.H."/>
            <person name="Murphy S.I."/>
        </authorList>
    </citation>
    <scope>NUCLEOTIDE SEQUENCE [LARGE SCALE GENOMIC DNA]</scope>
    <source>
        <strain evidence="2 4">FSL R10-3254</strain>
        <strain evidence="1 3">FSL R10-3257</strain>
    </source>
</reference>
<dbReference type="PROSITE" id="PS51257">
    <property type="entry name" value="PROKAR_LIPOPROTEIN"/>
    <property type="match status" value="1"/>
</dbReference>
<evidence type="ECO:0000313" key="1">
    <source>
        <dbReference type="EMBL" id="MQT48904.1"/>
    </source>
</evidence>
<organism evidence="2 4">
    <name type="scientific">Pseudomonas helleri</name>
    <dbReference type="NCBI Taxonomy" id="1608996"/>
    <lineage>
        <taxon>Bacteria</taxon>
        <taxon>Pseudomonadati</taxon>
        <taxon>Pseudomonadota</taxon>
        <taxon>Gammaproteobacteria</taxon>
        <taxon>Pseudomonadales</taxon>
        <taxon>Pseudomonadaceae</taxon>
        <taxon>Pseudomonas</taxon>
    </lineage>
</organism>
<evidence type="ECO:0000313" key="3">
    <source>
        <dbReference type="Proteomes" id="UP000441404"/>
    </source>
</evidence>
<name>A0A6A7YAL3_9PSED</name>
<protein>
    <recommendedName>
        <fullName evidence="5">Lipoprotein</fullName>
    </recommendedName>
</protein>
<dbReference type="RefSeq" id="WP_153330224.1">
    <property type="nucleotide sequence ID" value="NZ_WIWI01000065.1"/>
</dbReference>
<proteinExistence type="predicted"/>
<dbReference type="EMBL" id="WIWI01000065">
    <property type="protein sequence ID" value="MQT91552.1"/>
    <property type="molecule type" value="Genomic_DNA"/>
</dbReference>
<accession>A0A6A7YAL3</accession>
<comment type="caution">
    <text evidence="2">The sequence shown here is derived from an EMBL/GenBank/DDBJ whole genome shotgun (WGS) entry which is preliminary data.</text>
</comment>
<sequence>MTVIKHCAAGFLSVLVLAGCEADKDKVAREKVEAIKQVIATRTLEYADISSSQPLRSDNVNRCIVQMSENKAKMDAIQVDYAETQTVQSSDTHTLYSLINYQLTACKDARQAQGY</sequence>
<evidence type="ECO:0000313" key="2">
    <source>
        <dbReference type="EMBL" id="MQT91552.1"/>
    </source>
</evidence>
<dbReference type="Proteomes" id="UP000441404">
    <property type="component" value="Unassembled WGS sequence"/>
</dbReference>